<dbReference type="InterPro" id="IPR051081">
    <property type="entry name" value="HTH_MetalResp_TranReg"/>
</dbReference>
<sequence>MDMNSTKYNEDAEMLKALAHPVRLCIVNGLLGKGTCNVSFMQNCLGMPQSTVSQHLQKLRVAGIVKGERTGTEITYSVCNPKVEKILEILNT</sequence>
<keyword evidence="2" id="KW-0238">DNA-binding</keyword>
<dbReference type="PROSITE" id="PS50987">
    <property type="entry name" value="HTH_ARSR_2"/>
    <property type="match status" value="1"/>
</dbReference>
<proteinExistence type="predicted"/>
<keyword evidence="3" id="KW-0804">Transcription</keyword>
<dbReference type="NCBIfam" id="NF033788">
    <property type="entry name" value="HTH_metalloreg"/>
    <property type="match status" value="1"/>
</dbReference>
<keyword evidence="1" id="KW-0805">Transcription regulation</keyword>
<dbReference type="InterPro" id="IPR011991">
    <property type="entry name" value="ArsR-like_HTH"/>
</dbReference>
<accession>A0A645G312</accession>
<dbReference type="Gene3D" id="1.10.10.10">
    <property type="entry name" value="Winged helix-like DNA-binding domain superfamily/Winged helix DNA-binding domain"/>
    <property type="match status" value="1"/>
</dbReference>
<evidence type="ECO:0000259" key="4">
    <source>
        <dbReference type="PROSITE" id="PS50987"/>
    </source>
</evidence>
<dbReference type="PANTHER" id="PTHR33154:SF18">
    <property type="entry name" value="ARSENICAL RESISTANCE OPERON REPRESSOR"/>
    <property type="match status" value="1"/>
</dbReference>
<dbReference type="InterPro" id="IPR036390">
    <property type="entry name" value="WH_DNA-bd_sf"/>
</dbReference>
<evidence type="ECO:0000313" key="5">
    <source>
        <dbReference type="EMBL" id="MPN21267.1"/>
    </source>
</evidence>
<reference evidence="5" key="1">
    <citation type="submission" date="2019-08" db="EMBL/GenBank/DDBJ databases">
        <authorList>
            <person name="Kucharzyk K."/>
            <person name="Murdoch R.W."/>
            <person name="Higgins S."/>
            <person name="Loffler F."/>
        </authorList>
    </citation>
    <scope>NUCLEOTIDE SEQUENCE</scope>
</reference>
<feature type="domain" description="HTH arsR-type" evidence="4">
    <location>
        <begin position="3"/>
        <end position="92"/>
    </location>
</feature>
<dbReference type="PANTHER" id="PTHR33154">
    <property type="entry name" value="TRANSCRIPTIONAL REGULATOR, ARSR FAMILY"/>
    <property type="match status" value="1"/>
</dbReference>
<protein>
    <submittedName>
        <fullName evidence="5">Transcriptional repressor PagR</fullName>
    </submittedName>
</protein>
<organism evidence="5">
    <name type="scientific">bioreactor metagenome</name>
    <dbReference type="NCBI Taxonomy" id="1076179"/>
    <lineage>
        <taxon>unclassified sequences</taxon>
        <taxon>metagenomes</taxon>
        <taxon>ecological metagenomes</taxon>
    </lineage>
</organism>
<dbReference type="SUPFAM" id="SSF46785">
    <property type="entry name" value="Winged helix' DNA-binding domain"/>
    <property type="match status" value="1"/>
</dbReference>
<evidence type="ECO:0000256" key="2">
    <source>
        <dbReference type="ARBA" id="ARBA00023125"/>
    </source>
</evidence>
<dbReference type="InterPro" id="IPR001845">
    <property type="entry name" value="HTH_ArsR_DNA-bd_dom"/>
</dbReference>
<dbReference type="SMART" id="SM00418">
    <property type="entry name" value="HTH_ARSR"/>
    <property type="match status" value="1"/>
</dbReference>
<dbReference type="EMBL" id="VSSQ01069219">
    <property type="protein sequence ID" value="MPN21267.1"/>
    <property type="molecule type" value="Genomic_DNA"/>
</dbReference>
<comment type="caution">
    <text evidence="5">The sequence shown here is derived from an EMBL/GenBank/DDBJ whole genome shotgun (WGS) entry which is preliminary data.</text>
</comment>
<dbReference type="InterPro" id="IPR036388">
    <property type="entry name" value="WH-like_DNA-bd_sf"/>
</dbReference>
<evidence type="ECO:0000256" key="1">
    <source>
        <dbReference type="ARBA" id="ARBA00023015"/>
    </source>
</evidence>
<name>A0A645G312_9ZZZZ</name>
<dbReference type="GO" id="GO:0003677">
    <property type="term" value="F:DNA binding"/>
    <property type="evidence" value="ECO:0007669"/>
    <property type="project" value="UniProtKB-KW"/>
</dbReference>
<evidence type="ECO:0000256" key="3">
    <source>
        <dbReference type="ARBA" id="ARBA00023163"/>
    </source>
</evidence>
<gene>
    <name evidence="5" type="primary">pagR_9</name>
    <name evidence="5" type="ORF">SDC9_168646</name>
</gene>
<dbReference type="PRINTS" id="PR00778">
    <property type="entry name" value="HTHARSR"/>
</dbReference>
<dbReference type="GO" id="GO:0003700">
    <property type="term" value="F:DNA-binding transcription factor activity"/>
    <property type="evidence" value="ECO:0007669"/>
    <property type="project" value="InterPro"/>
</dbReference>
<dbReference type="CDD" id="cd00090">
    <property type="entry name" value="HTH_ARSR"/>
    <property type="match status" value="1"/>
</dbReference>
<dbReference type="AlphaFoldDB" id="A0A645G312"/>
<dbReference type="Pfam" id="PF12840">
    <property type="entry name" value="HTH_20"/>
    <property type="match status" value="1"/>
</dbReference>